<organism evidence="1 2">
    <name type="scientific">Candidatus Wildermuthbacteria bacterium RIFCSPHIGHO2_02_FULL_47_12</name>
    <dbReference type="NCBI Taxonomy" id="1802451"/>
    <lineage>
        <taxon>Bacteria</taxon>
        <taxon>Candidatus Wildermuthiibacteriota</taxon>
    </lineage>
</organism>
<reference evidence="1 2" key="1">
    <citation type="journal article" date="2016" name="Nat. Commun.">
        <title>Thousands of microbial genomes shed light on interconnected biogeochemical processes in an aquifer system.</title>
        <authorList>
            <person name="Anantharaman K."/>
            <person name="Brown C.T."/>
            <person name="Hug L.A."/>
            <person name="Sharon I."/>
            <person name="Castelle C.J."/>
            <person name="Probst A.J."/>
            <person name="Thomas B.C."/>
            <person name="Singh A."/>
            <person name="Wilkins M.J."/>
            <person name="Karaoz U."/>
            <person name="Brodie E.L."/>
            <person name="Williams K.H."/>
            <person name="Hubbard S.S."/>
            <person name="Banfield J.F."/>
        </authorList>
    </citation>
    <scope>NUCLEOTIDE SEQUENCE [LARGE SCALE GENOMIC DNA]</scope>
</reference>
<evidence type="ECO:0000313" key="1">
    <source>
        <dbReference type="EMBL" id="OHA66976.1"/>
    </source>
</evidence>
<dbReference type="EMBL" id="MHTW01000020">
    <property type="protein sequence ID" value="OHA66976.1"/>
    <property type="molecule type" value="Genomic_DNA"/>
</dbReference>
<dbReference type="STRING" id="1802451.A3C82_02735"/>
<name>A0A1G2R293_9BACT</name>
<proteinExistence type="predicted"/>
<dbReference type="Proteomes" id="UP000176901">
    <property type="component" value="Unassembled WGS sequence"/>
</dbReference>
<comment type="caution">
    <text evidence="1">The sequence shown here is derived from an EMBL/GenBank/DDBJ whole genome shotgun (WGS) entry which is preliminary data.</text>
</comment>
<gene>
    <name evidence="1" type="ORF">A3C82_02735</name>
</gene>
<protein>
    <submittedName>
        <fullName evidence="1">Uncharacterized protein</fullName>
    </submittedName>
</protein>
<dbReference type="AlphaFoldDB" id="A0A1G2R293"/>
<sequence length="106" mass="11776">MDITITVEQGASKDYMLIVLWPQEGNGLEIGTKVLWPAVEKIGMALNSFAMFPNSAVLFPPLGEAMRYLQGMLDALKKHPATSTLTVHVKWSSPELRDAIMRAEEM</sequence>
<evidence type="ECO:0000313" key="2">
    <source>
        <dbReference type="Proteomes" id="UP000176901"/>
    </source>
</evidence>
<accession>A0A1G2R293</accession>